<dbReference type="GO" id="GO:0005524">
    <property type="term" value="F:ATP binding"/>
    <property type="evidence" value="ECO:0007669"/>
    <property type="project" value="UniProtKB-KW"/>
</dbReference>
<keyword evidence="14" id="KW-0457">Lysine biosynthesis</keyword>
<feature type="binding site" evidence="16">
    <location>
        <position position="74"/>
    </location>
    <ligand>
        <name>substrate</name>
    </ligand>
</feature>
<evidence type="ECO:0000256" key="6">
    <source>
        <dbReference type="ARBA" id="ARBA00013059"/>
    </source>
</evidence>
<dbReference type="Pfam" id="PF22468">
    <property type="entry name" value="ACT_9"/>
    <property type="match status" value="2"/>
</dbReference>
<dbReference type="InterPro" id="IPR005260">
    <property type="entry name" value="Asp_kin_monofn"/>
</dbReference>
<evidence type="ECO:0000256" key="18">
    <source>
        <dbReference type="RuleBase" id="RU004249"/>
    </source>
</evidence>
<protein>
    <recommendedName>
        <fullName evidence="7 17">Aspartokinase</fullName>
        <ecNumber evidence="6 17">2.7.2.4</ecNumber>
    </recommendedName>
</protein>
<dbReference type="Pfam" id="PF00696">
    <property type="entry name" value="AA_kinase"/>
    <property type="match status" value="1"/>
</dbReference>
<evidence type="ECO:0000256" key="16">
    <source>
        <dbReference type="PIRSR" id="PIRSR000726-1"/>
    </source>
</evidence>
<dbReference type="NCBIfam" id="TIGR00657">
    <property type="entry name" value="asp_kinases"/>
    <property type="match status" value="1"/>
</dbReference>
<dbReference type="AlphaFoldDB" id="A0A6B3BKJ5"/>
<comment type="pathway">
    <text evidence="3 18">Amino-acid biosynthesis; L-methionine biosynthesis via de novo pathway; L-homoserine from L-aspartate: step 1/3.</text>
</comment>
<comment type="pathway">
    <text evidence="2 18">Amino-acid biosynthesis; L-lysine biosynthesis via DAP pathway; (S)-tetrahydrodipicolinate from L-aspartate: step 1/4.</text>
</comment>
<dbReference type="InterPro" id="IPR018042">
    <property type="entry name" value="Aspartate_kinase_CS"/>
</dbReference>
<comment type="pathway">
    <text evidence="4 18">Amino-acid biosynthesis; L-threonine biosynthesis; L-threonine from L-aspartate: step 1/5.</text>
</comment>
<evidence type="ECO:0000256" key="13">
    <source>
        <dbReference type="ARBA" id="ARBA00022915"/>
    </source>
</evidence>
<dbReference type="SUPFAM" id="SSF53633">
    <property type="entry name" value="Carbamate kinase-like"/>
    <property type="match status" value="1"/>
</dbReference>
<feature type="binding site" evidence="16">
    <location>
        <begin position="7"/>
        <end position="10"/>
    </location>
    <ligand>
        <name>ATP</name>
        <dbReference type="ChEBI" id="CHEBI:30616"/>
    </ligand>
</feature>
<evidence type="ECO:0000256" key="15">
    <source>
        <dbReference type="ARBA" id="ARBA00047872"/>
    </source>
</evidence>
<evidence type="ECO:0000313" key="20">
    <source>
        <dbReference type="EMBL" id="NEC85145.1"/>
    </source>
</evidence>
<dbReference type="PANTHER" id="PTHR21499:SF3">
    <property type="entry name" value="ASPARTOKINASE"/>
    <property type="match status" value="1"/>
</dbReference>
<keyword evidence="9 17" id="KW-0808">Transferase</keyword>
<evidence type="ECO:0000256" key="7">
    <source>
        <dbReference type="ARBA" id="ARBA00016273"/>
    </source>
</evidence>
<dbReference type="GO" id="GO:0009090">
    <property type="term" value="P:homoserine biosynthetic process"/>
    <property type="evidence" value="ECO:0007669"/>
    <property type="project" value="TreeGrafter"/>
</dbReference>
<dbReference type="UniPathway" id="UPA00034">
    <property type="reaction ID" value="UER00015"/>
</dbReference>
<keyword evidence="11 17" id="KW-0418">Kinase</keyword>
<dbReference type="GO" id="GO:0004072">
    <property type="term" value="F:aspartate kinase activity"/>
    <property type="evidence" value="ECO:0007669"/>
    <property type="project" value="UniProtKB-EC"/>
</dbReference>
<feature type="domain" description="ACT" evidence="19">
    <location>
        <begin position="271"/>
        <end position="347"/>
    </location>
</feature>
<dbReference type="NCBIfam" id="NF005153">
    <property type="entry name" value="PRK06635.1-1"/>
    <property type="match status" value="1"/>
</dbReference>
<keyword evidence="10 16" id="KW-0547">Nucleotide-binding</keyword>
<evidence type="ECO:0000256" key="10">
    <source>
        <dbReference type="ARBA" id="ARBA00022741"/>
    </source>
</evidence>
<evidence type="ECO:0000256" key="9">
    <source>
        <dbReference type="ARBA" id="ARBA00022679"/>
    </source>
</evidence>
<dbReference type="UniPathway" id="UPA00050">
    <property type="reaction ID" value="UER00461"/>
</dbReference>
<evidence type="ECO:0000256" key="3">
    <source>
        <dbReference type="ARBA" id="ARBA00004986"/>
    </source>
</evidence>
<feature type="domain" description="ACT" evidence="19">
    <location>
        <begin position="353"/>
        <end position="426"/>
    </location>
</feature>
<evidence type="ECO:0000256" key="5">
    <source>
        <dbReference type="ARBA" id="ARBA00010122"/>
    </source>
</evidence>
<feature type="binding site" evidence="16">
    <location>
        <position position="185"/>
    </location>
    <ligand>
        <name>ATP</name>
        <dbReference type="ChEBI" id="CHEBI:30616"/>
    </ligand>
</feature>
<dbReference type="PIRSF" id="PIRSF000726">
    <property type="entry name" value="Asp_kin"/>
    <property type="match status" value="1"/>
</dbReference>
<dbReference type="InterPro" id="IPR054352">
    <property type="entry name" value="ACT_Aspartokinase"/>
</dbReference>
<dbReference type="InterPro" id="IPR001341">
    <property type="entry name" value="Asp_kinase"/>
</dbReference>
<dbReference type="PROSITE" id="PS51671">
    <property type="entry name" value="ACT"/>
    <property type="match status" value="2"/>
</dbReference>
<evidence type="ECO:0000256" key="11">
    <source>
        <dbReference type="ARBA" id="ARBA00022777"/>
    </source>
</evidence>
<comment type="catalytic activity">
    <reaction evidence="15 17">
        <text>L-aspartate + ATP = 4-phospho-L-aspartate + ADP</text>
        <dbReference type="Rhea" id="RHEA:23776"/>
        <dbReference type="ChEBI" id="CHEBI:29991"/>
        <dbReference type="ChEBI" id="CHEBI:30616"/>
        <dbReference type="ChEBI" id="CHEBI:57535"/>
        <dbReference type="ChEBI" id="CHEBI:456216"/>
        <dbReference type="EC" id="2.7.2.4"/>
    </reaction>
</comment>
<dbReference type="NCBIfam" id="NF005154">
    <property type="entry name" value="PRK06635.1-2"/>
    <property type="match status" value="1"/>
</dbReference>
<dbReference type="CDD" id="cd04261">
    <property type="entry name" value="AAK_AKii-LysC-BS"/>
    <property type="match status" value="1"/>
</dbReference>
<dbReference type="Gene3D" id="3.40.1160.10">
    <property type="entry name" value="Acetylglutamate kinase-like"/>
    <property type="match status" value="1"/>
</dbReference>
<dbReference type="UniPathway" id="UPA00051">
    <property type="reaction ID" value="UER00462"/>
</dbReference>
<dbReference type="GO" id="GO:0019877">
    <property type="term" value="P:diaminopimelate biosynthetic process"/>
    <property type="evidence" value="ECO:0007669"/>
    <property type="project" value="UniProtKB-KW"/>
</dbReference>
<dbReference type="CDD" id="cd04913">
    <property type="entry name" value="ACT_AKii-LysC-BS-like_1"/>
    <property type="match status" value="1"/>
</dbReference>
<dbReference type="GO" id="GO:0009089">
    <property type="term" value="P:lysine biosynthetic process via diaminopimelate"/>
    <property type="evidence" value="ECO:0007669"/>
    <property type="project" value="UniProtKB-UniPathway"/>
</dbReference>
<keyword evidence="12 16" id="KW-0067">ATP-binding</keyword>
<dbReference type="NCBIfam" id="NF005155">
    <property type="entry name" value="PRK06635.1-4"/>
    <property type="match status" value="1"/>
</dbReference>
<name>A0A6B3BKJ5_9ACTN</name>
<keyword evidence="13" id="KW-0220">Diaminopimelate biosynthesis</keyword>
<dbReference type="CDD" id="cd04936">
    <property type="entry name" value="ACT_AKii-LysC-BS-like_2"/>
    <property type="match status" value="1"/>
</dbReference>
<evidence type="ECO:0000256" key="1">
    <source>
        <dbReference type="ARBA" id="ARBA00002843"/>
    </source>
</evidence>
<evidence type="ECO:0000256" key="2">
    <source>
        <dbReference type="ARBA" id="ARBA00004766"/>
    </source>
</evidence>
<dbReference type="SUPFAM" id="SSF55021">
    <property type="entry name" value="ACT-like"/>
    <property type="match status" value="2"/>
</dbReference>
<dbReference type="InterPro" id="IPR036393">
    <property type="entry name" value="AceGlu_kinase-like_sf"/>
</dbReference>
<evidence type="ECO:0000256" key="8">
    <source>
        <dbReference type="ARBA" id="ARBA00022605"/>
    </source>
</evidence>
<dbReference type="InterPro" id="IPR002912">
    <property type="entry name" value="ACT_dom"/>
</dbReference>
<dbReference type="FunFam" id="3.40.1160.10:FF:000002">
    <property type="entry name" value="Aspartokinase"/>
    <property type="match status" value="1"/>
</dbReference>
<dbReference type="PANTHER" id="PTHR21499">
    <property type="entry name" value="ASPARTATE KINASE"/>
    <property type="match status" value="1"/>
</dbReference>
<dbReference type="GO" id="GO:0009088">
    <property type="term" value="P:threonine biosynthetic process"/>
    <property type="evidence" value="ECO:0007669"/>
    <property type="project" value="UniProtKB-UniPathway"/>
</dbReference>
<dbReference type="EC" id="2.7.2.4" evidence="6 17"/>
<feature type="binding site" evidence="16">
    <location>
        <begin position="210"/>
        <end position="211"/>
    </location>
    <ligand>
        <name>ATP</name>
        <dbReference type="ChEBI" id="CHEBI:30616"/>
    </ligand>
</feature>
<accession>A0A6B3BKJ5</accession>
<comment type="similarity">
    <text evidence="5 17">Belongs to the aspartokinase family.</text>
</comment>
<comment type="function">
    <text evidence="1">Catalyzes the phosphorylation of the beta-carboxyl group of aspartic acid with ATP to yield 4-phospho-L-aspartate, which is involved in the branched biosynthetic pathway leading to the biosynthesis of amino acids lysine, threonine, isoleucine and methionine.</text>
</comment>
<dbReference type="NCBIfam" id="TIGR00656">
    <property type="entry name" value="asp_kin_monofn"/>
    <property type="match status" value="1"/>
</dbReference>
<feature type="binding site" evidence="16">
    <location>
        <begin position="174"/>
        <end position="175"/>
    </location>
    <ligand>
        <name>ATP</name>
        <dbReference type="ChEBI" id="CHEBI:30616"/>
    </ligand>
</feature>
<comment type="caution">
    <text evidence="20">The sequence shown here is derived from an EMBL/GenBank/DDBJ whole genome shotgun (WGS) entry which is preliminary data.</text>
</comment>
<evidence type="ECO:0000256" key="17">
    <source>
        <dbReference type="RuleBase" id="RU003448"/>
    </source>
</evidence>
<organism evidence="20">
    <name type="scientific">Streptomyces sp. SID12501</name>
    <dbReference type="NCBI Taxonomy" id="2706042"/>
    <lineage>
        <taxon>Bacteria</taxon>
        <taxon>Bacillati</taxon>
        <taxon>Actinomycetota</taxon>
        <taxon>Actinomycetes</taxon>
        <taxon>Kitasatosporales</taxon>
        <taxon>Streptomycetaceae</taxon>
        <taxon>Streptomyces</taxon>
    </lineage>
</organism>
<evidence type="ECO:0000256" key="14">
    <source>
        <dbReference type="ARBA" id="ARBA00023154"/>
    </source>
</evidence>
<dbReference type="Gene3D" id="3.30.2130.10">
    <property type="entry name" value="VC0802-like"/>
    <property type="match status" value="1"/>
</dbReference>
<dbReference type="GO" id="GO:0005829">
    <property type="term" value="C:cytosol"/>
    <property type="evidence" value="ECO:0007669"/>
    <property type="project" value="TreeGrafter"/>
</dbReference>
<dbReference type="RefSeq" id="WP_164312596.1">
    <property type="nucleotide sequence ID" value="NZ_JAAGLU010000003.1"/>
</dbReference>
<reference evidence="20" key="1">
    <citation type="submission" date="2020-01" db="EMBL/GenBank/DDBJ databases">
        <title>Insect and environment-associated Actinomycetes.</title>
        <authorList>
            <person name="Currrie C."/>
            <person name="Chevrette M."/>
            <person name="Carlson C."/>
            <person name="Stubbendieck R."/>
            <person name="Wendt-Pienkowski E."/>
        </authorList>
    </citation>
    <scope>NUCLEOTIDE SEQUENCE</scope>
    <source>
        <strain evidence="20">SID12501</strain>
    </source>
</reference>
<sequence>MGLVVQKYGGSSVADAEGIKRVAKRIVEAKKNGHQVVVVVSAMGDTTDELIDLAEQVSPMPAGREFDMLLTAGERISMALLAMAIKNLGHEAQSFTGSQAGVITDSVHNKARIIDVTPGRIRTALDEGNIAIVAGFQGVSQDKKDITTLGRGGSDTTAVALAAALHAEVCEIYTDVDGVFTADPRVVKKARKIDWISSEDMLELAASGSKVLLHRCVEYARRYDIPIHVRSSFSGLPGTWVSNENPKSQGDQQVEHAIISGVAHDVSEAKITVVGVPDKPGEAAVIFRAIADAEINIDMIVQNVSAASTGLTDISFTLPKSEGRKAIDALEKAKGGIGFDSLRYDDQIGKISLVGAGMKTNPGVTASFFQALADAGVNIELISTSEIRISVVTREDDVPGAVRAVHSAFGLDSDSDEAVVYGGTGR</sequence>
<evidence type="ECO:0000256" key="4">
    <source>
        <dbReference type="ARBA" id="ARBA00005139"/>
    </source>
</evidence>
<proteinExistence type="inferred from homology"/>
<dbReference type="PROSITE" id="PS00324">
    <property type="entry name" value="ASPARTOKINASE"/>
    <property type="match status" value="1"/>
</dbReference>
<dbReference type="EMBL" id="JAAGLU010000003">
    <property type="protein sequence ID" value="NEC85145.1"/>
    <property type="molecule type" value="Genomic_DNA"/>
</dbReference>
<dbReference type="InterPro" id="IPR001048">
    <property type="entry name" value="Asp/Glu/Uridylate_kinase"/>
</dbReference>
<keyword evidence="8 18" id="KW-0028">Amino-acid biosynthesis</keyword>
<dbReference type="InterPro" id="IPR045865">
    <property type="entry name" value="ACT-like_dom_sf"/>
</dbReference>
<feature type="binding site" evidence="16">
    <location>
        <position position="47"/>
    </location>
    <ligand>
        <name>substrate</name>
    </ligand>
</feature>
<dbReference type="InterPro" id="IPR041740">
    <property type="entry name" value="AKii-LysC-BS"/>
</dbReference>
<gene>
    <name evidence="20" type="ORF">G3I71_04550</name>
</gene>
<evidence type="ECO:0000256" key="12">
    <source>
        <dbReference type="ARBA" id="ARBA00022840"/>
    </source>
</evidence>
<evidence type="ECO:0000259" key="19">
    <source>
        <dbReference type="PROSITE" id="PS51671"/>
    </source>
</evidence>
<dbReference type="FunFam" id="3.30.2130.10:FF:000002">
    <property type="entry name" value="Aspartokinase"/>
    <property type="match status" value="1"/>
</dbReference>